<dbReference type="InterPro" id="IPR041049">
    <property type="entry name" value="DUF5615"/>
</dbReference>
<proteinExistence type="predicted"/>
<accession>A0A450S411</accession>
<protein>
    <recommendedName>
        <fullName evidence="1">DUF5615 domain-containing protein</fullName>
    </recommendedName>
</protein>
<organism evidence="2">
    <name type="scientific">Candidatus Kentrum sp. DK</name>
    <dbReference type="NCBI Taxonomy" id="2126562"/>
    <lineage>
        <taxon>Bacteria</taxon>
        <taxon>Pseudomonadati</taxon>
        <taxon>Pseudomonadota</taxon>
        <taxon>Gammaproteobacteria</taxon>
        <taxon>Candidatus Kentrum</taxon>
    </lineage>
</organism>
<gene>
    <name evidence="2" type="ORF">BECKDK2373B_GA0170837_101344</name>
</gene>
<sequence length="70" mass="7805">MPARNVLLDECVDWKLGNHITGHKVQTVRGAGWTSTKNGDLLRLAQADFDVLITTDRHLAYQQNLGACRT</sequence>
<reference evidence="2" key="1">
    <citation type="submission" date="2019-02" db="EMBL/GenBank/DDBJ databases">
        <authorList>
            <person name="Gruber-Vodicka R. H."/>
            <person name="Seah K. B. B."/>
        </authorList>
    </citation>
    <scope>NUCLEOTIDE SEQUENCE</scope>
    <source>
        <strain evidence="2">BECK_DK47</strain>
    </source>
</reference>
<dbReference type="EMBL" id="CAADEX010000013">
    <property type="protein sequence ID" value="VFJ46502.1"/>
    <property type="molecule type" value="Genomic_DNA"/>
</dbReference>
<dbReference type="Pfam" id="PF18480">
    <property type="entry name" value="DUF5615"/>
    <property type="match status" value="1"/>
</dbReference>
<dbReference type="AlphaFoldDB" id="A0A450S411"/>
<name>A0A450S411_9GAMM</name>
<feature type="domain" description="DUF5615" evidence="1">
    <location>
        <begin position="6"/>
        <end position="58"/>
    </location>
</feature>
<evidence type="ECO:0000313" key="2">
    <source>
        <dbReference type="EMBL" id="VFJ46502.1"/>
    </source>
</evidence>
<evidence type="ECO:0000259" key="1">
    <source>
        <dbReference type="Pfam" id="PF18480"/>
    </source>
</evidence>